<accession>A0A3S9U7M4</accession>
<protein>
    <submittedName>
        <fullName evidence="1">Terminase small subunit</fullName>
    </submittedName>
</protein>
<dbReference type="Proteomes" id="UP000288641">
    <property type="component" value="Segment"/>
</dbReference>
<gene>
    <name evidence="1" type="ORF">AAS23_gp01</name>
</gene>
<dbReference type="InterPro" id="IPR032066">
    <property type="entry name" value="GP3_package"/>
</dbReference>
<dbReference type="Pfam" id="PF16677">
    <property type="entry name" value="GP3_package"/>
    <property type="match status" value="1"/>
</dbReference>
<evidence type="ECO:0000313" key="1">
    <source>
        <dbReference type="EMBL" id="AZS06314.1"/>
    </source>
</evidence>
<name>A0A3S9U7M4_9CAUD</name>
<dbReference type="EMBL" id="MK095606">
    <property type="protein sequence ID" value="AZS06314.1"/>
    <property type="molecule type" value="Genomic_DNA"/>
</dbReference>
<sequence length="175" mass="19559">MSSKETKTTKDYLESGNFKALYNKQYGDIAKISKQASMTPQQVFEQAVAYFTWAESNSIKAAETASFQGEVTESKIHKVRVFTVTGMCLYLGISNKTFERWRSMDGYRDVAEWIDSVIYEQKFQLAVNGIVNSNFIAKDIGLDKPTTINVEANNQSVNGEQLQDAVKSVLDLLGG</sequence>
<dbReference type="Gene3D" id="1.10.132.80">
    <property type="match status" value="1"/>
</dbReference>
<evidence type="ECO:0000313" key="2">
    <source>
        <dbReference type="Proteomes" id="UP000288641"/>
    </source>
</evidence>
<reference evidence="1 2" key="1">
    <citation type="submission" date="2018-10" db="EMBL/GenBank/DDBJ databases">
        <title>Complete genome sequence of Pantoea phage vB_PagS_AAS23.</title>
        <authorList>
            <person name="Truncaite L."/>
            <person name="Simoliuniene M."/>
            <person name="Kazlauskas D."/>
            <person name="Meskys R."/>
            <person name="Simoliunas E."/>
        </authorList>
    </citation>
    <scope>NUCLEOTIDE SEQUENCE [LARGE SCALE GENOMIC DNA]</scope>
    <source>
        <strain evidence="1">AAS23</strain>
    </source>
</reference>
<organism evidence="1 2">
    <name type="scientific">Pantoea phage vB_PagS_AAS23</name>
    <dbReference type="NCBI Taxonomy" id="2499073"/>
    <lineage>
        <taxon>Viruses</taxon>
        <taxon>Duplodnaviria</taxon>
        <taxon>Heunggongvirae</taxon>
        <taxon>Uroviricota</taxon>
        <taxon>Caudoviricetes</taxon>
        <taxon>Drexlerviridae</taxon>
        <taxon>Sauletekiovirus</taxon>
        <taxon>Sauletekiovirus AAS23</taxon>
    </lineage>
</organism>
<proteinExistence type="predicted"/>
<keyword evidence="2" id="KW-1185">Reference proteome</keyword>